<feature type="compositionally biased region" description="Basic and acidic residues" evidence="2">
    <location>
        <begin position="325"/>
        <end position="335"/>
    </location>
</feature>
<evidence type="ECO:0000313" key="4">
    <source>
        <dbReference type="EMBL" id="TEB34277.1"/>
    </source>
</evidence>
<keyword evidence="3" id="KW-0812">Transmembrane</keyword>
<sequence length="415" mass="48289">RHILLYLLPTIALALFLLFLLYEPHIEIKLYSRRWLREEVDPIPPLSGCFQKAERSGDYNVTERIWQKTSTWDVHAGLDMQKGLDCYDFAGLVKKRDSDDDTAVPDEERTTYHTYWRTDLVPFGPRQEYMLKSFFATQPIHRVRLILWSNGNLVSGNAILQGYMRRFPEAFVVKGVDIKQLARGTALEGSDRLENRDEKAWVDGDLLRLLLLWNFGGVWVDMDSLLTRSLEPLLEHEFVTQWDCYNKPYTPLNGALMHFHAHSPYLCEAFHIMATSTPPRPGSTDWGSLLYIKLWRRLVKESIPPFKILPWCFSDGRSCRIDNRLPDPFRKDGKGQGRWNPKPHKSSPVTEGYSPLKDGRRVMSMEEGGLLDDVLQHKVFSVHLHNQWEKSFPNNGWVDRLLLRRYDGKLSSIMD</sequence>
<dbReference type="InterPro" id="IPR007577">
    <property type="entry name" value="GlycoTrfase_DXD_sugar-bd_CS"/>
</dbReference>
<accession>A0A4Y7TJB1</accession>
<dbReference type="AlphaFoldDB" id="A0A4Y7TJB1"/>
<feature type="transmembrane region" description="Helical" evidence="3">
    <location>
        <begin position="6"/>
        <end position="24"/>
    </location>
</feature>
<name>A0A4Y7TJB1_COPMI</name>
<dbReference type="PANTHER" id="PTHR12042:SF21">
    <property type="entry name" value="ALPHA1,4-GALACTOSYLTRANSFERASE 1-RELATED"/>
    <property type="match status" value="1"/>
</dbReference>
<comment type="caution">
    <text evidence="4">The sequence shown here is derived from an EMBL/GenBank/DDBJ whole genome shotgun (WGS) entry which is preliminary data.</text>
</comment>
<dbReference type="Gene3D" id="3.90.550.20">
    <property type="match status" value="1"/>
</dbReference>
<dbReference type="GO" id="GO:0006688">
    <property type="term" value="P:glycosphingolipid biosynthetic process"/>
    <property type="evidence" value="ECO:0007669"/>
    <property type="project" value="TreeGrafter"/>
</dbReference>
<proteinExistence type="inferred from homology"/>
<dbReference type="SUPFAM" id="SSF53448">
    <property type="entry name" value="Nucleotide-diphospho-sugar transferases"/>
    <property type="match status" value="1"/>
</dbReference>
<dbReference type="GO" id="GO:0016020">
    <property type="term" value="C:membrane"/>
    <property type="evidence" value="ECO:0007669"/>
    <property type="project" value="GOC"/>
</dbReference>
<evidence type="ECO:0000313" key="5">
    <source>
        <dbReference type="Proteomes" id="UP000298030"/>
    </source>
</evidence>
<reference evidence="4 5" key="1">
    <citation type="journal article" date="2019" name="Nat. Ecol. Evol.">
        <title>Megaphylogeny resolves global patterns of mushroom evolution.</title>
        <authorList>
            <person name="Varga T."/>
            <person name="Krizsan K."/>
            <person name="Foldi C."/>
            <person name="Dima B."/>
            <person name="Sanchez-Garcia M."/>
            <person name="Sanchez-Ramirez S."/>
            <person name="Szollosi G.J."/>
            <person name="Szarkandi J.G."/>
            <person name="Papp V."/>
            <person name="Albert L."/>
            <person name="Andreopoulos W."/>
            <person name="Angelini C."/>
            <person name="Antonin V."/>
            <person name="Barry K.W."/>
            <person name="Bougher N.L."/>
            <person name="Buchanan P."/>
            <person name="Buyck B."/>
            <person name="Bense V."/>
            <person name="Catcheside P."/>
            <person name="Chovatia M."/>
            <person name="Cooper J."/>
            <person name="Damon W."/>
            <person name="Desjardin D."/>
            <person name="Finy P."/>
            <person name="Geml J."/>
            <person name="Haridas S."/>
            <person name="Hughes K."/>
            <person name="Justo A."/>
            <person name="Karasinski D."/>
            <person name="Kautmanova I."/>
            <person name="Kiss B."/>
            <person name="Kocsube S."/>
            <person name="Kotiranta H."/>
            <person name="LaButti K.M."/>
            <person name="Lechner B.E."/>
            <person name="Liimatainen K."/>
            <person name="Lipzen A."/>
            <person name="Lukacs Z."/>
            <person name="Mihaltcheva S."/>
            <person name="Morgado L.N."/>
            <person name="Niskanen T."/>
            <person name="Noordeloos M.E."/>
            <person name="Ohm R.A."/>
            <person name="Ortiz-Santana B."/>
            <person name="Ovrebo C."/>
            <person name="Racz N."/>
            <person name="Riley R."/>
            <person name="Savchenko A."/>
            <person name="Shiryaev A."/>
            <person name="Soop K."/>
            <person name="Spirin V."/>
            <person name="Szebenyi C."/>
            <person name="Tomsovsky M."/>
            <person name="Tulloss R.E."/>
            <person name="Uehling J."/>
            <person name="Grigoriev I.V."/>
            <person name="Vagvolgyi C."/>
            <person name="Papp T."/>
            <person name="Martin F.M."/>
            <person name="Miettinen O."/>
            <person name="Hibbett D.S."/>
            <person name="Nagy L.G."/>
        </authorList>
    </citation>
    <scope>NUCLEOTIDE SEQUENCE [LARGE SCALE GENOMIC DNA]</scope>
    <source>
        <strain evidence="4 5">FP101781</strain>
    </source>
</reference>
<organism evidence="4 5">
    <name type="scientific">Coprinellus micaceus</name>
    <name type="common">Glistening ink-cap mushroom</name>
    <name type="synonym">Coprinus micaceus</name>
    <dbReference type="NCBI Taxonomy" id="71717"/>
    <lineage>
        <taxon>Eukaryota</taxon>
        <taxon>Fungi</taxon>
        <taxon>Dikarya</taxon>
        <taxon>Basidiomycota</taxon>
        <taxon>Agaricomycotina</taxon>
        <taxon>Agaricomycetes</taxon>
        <taxon>Agaricomycetidae</taxon>
        <taxon>Agaricales</taxon>
        <taxon>Agaricineae</taxon>
        <taxon>Psathyrellaceae</taxon>
        <taxon>Coprinellus</taxon>
    </lineage>
</organism>
<protein>
    <recommendedName>
        <fullName evidence="6">Glycosyltransferase family 32 protein</fullName>
    </recommendedName>
</protein>
<dbReference type="InterPro" id="IPR029044">
    <property type="entry name" value="Nucleotide-diphossugar_trans"/>
</dbReference>
<dbReference type="OrthoDB" id="409543at2759"/>
<feature type="non-terminal residue" evidence="4">
    <location>
        <position position="415"/>
    </location>
</feature>
<keyword evidence="3" id="KW-0472">Membrane</keyword>
<gene>
    <name evidence="4" type="ORF">FA13DRAFT_1587277</name>
</gene>
<dbReference type="Pfam" id="PF04488">
    <property type="entry name" value="Gly_transf_sug"/>
    <property type="match status" value="1"/>
</dbReference>
<evidence type="ECO:0000256" key="1">
    <source>
        <dbReference type="ARBA" id="ARBA00009003"/>
    </source>
</evidence>
<evidence type="ECO:0000256" key="3">
    <source>
        <dbReference type="SAM" id="Phobius"/>
    </source>
</evidence>
<comment type="similarity">
    <text evidence="1">Belongs to the glycosyltransferase 32 family.</text>
</comment>
<evidence type="ECO:0008006" key="6">
    <source>
        <dbReference type="Google" id="ProtNLM"/>
    </source>
</evidence>
<feature type="region of interest" description="Disordered" evidence="2">
    <location>
        <begin position="325"/>
        <end position="356"/>
    </location>
</feature>
<dbReference type="GO" id="GO:0016758">
    <property type="term" value="F:hexosyltransferase activity"/>
    <property type="evidence" value="ECO:0007669"/>
    <property type="project" value="TreeGrafter"/>
</dbReference>
<feature type="non-terminal residue" evidence="4">
    <location>
        <position position="1"/>
    </location>
</feature>
<evidence type="ECO:0000256" key="2">
    <source>
        <dbReference type="SAM" id="MobiDB-lite"/>
    </source>
</evidence>
<dbReference type="InterPro" id="IPR051981">
    <property type="entry name" value="Glycosyltransf_32"/>
</dbReference>
<keyword evidence="3" id="KW-1133">Transmembrane helix</keyword>
<dbReference type="PANTHER" id="PTHR12042">
    <property type="entry name" value="LACTOSYLCERAMIDE 4-ALPHA-GALACTOSYLTRANSFERASE ALPHA- 1,4-GALACTOSYLTRANSFERASE"/>
    <property type="match status" value="1"/>
</dbReference>
<dbReference type="EMBL" id="QPFP01000010">
    <property type="protein sequence ID" value="TEB34277.1"/>
    <property type="molecule type" value="Genomic_DNA"/>
</dbReference>
<dbReference type="Proteomes" id="UP000298030">
    <property type="component" value="Unassembled WGS sequence"/>
</dbReference>
<dbReference type="STRING" id="71717.A0A4Y7TJB1"/>
<keyword evidence="5" id="KW-1185">Reference proteome</keyword>